<comment type="cofactor">
    <cofactor evidence="2">
        <name>Mn(2+)</name>
        <dbReference type="ChEBI" id="CHEBI:29035"/>
    </cofactor>
    <text evidence="2">The Mn(2+) ion enhances activity.</text>
</comment>
<evidence type="ECO:0000313" key="5">
    <source>
        <dbReference type="Proteomes" id="UP000051681"/>
    </source>
</evidence>
<evidence type="ECO:0000256" key="1">
    <source>
        <dbReference type="ARBA" id="ARBA00022801"/>
    </source>
</evidence>
<keyword evidence="2" id="KW-0464">Manganese</keyword>
<dbReference type="SUPFAM" id="SSF53187">
    <property type="entry name" value="Zn-dependent exopeptidases"/>
    <property type="match status" value="1"/>
</dbReference>
<dbReference type="Pfam" id="PF07687">
    <property type="entry name" value="M20_dimer"/>
    <property type="match status" value="1"/>
</dbReference>
<feature type="binding site" evidence="2">
    <location>
        <position position="171"/>
    </location>
    <ligand>
        <name>Mn(2+)</name>
        <dbReference type="ChEBI" id="CHEBI:29035"/>
        <label>2</label>
    </ligand>
</feature>
<dbReference type="AlphaFoldDB" id="A0A0P1GM52"/>
<dbReference type="EMBL" id="CYSF01000002">
    <property type="protein sequence ID" value="CUH83241.1"/>
    <property type="molecule type" value="Genomic_DNA"/>
</dbReference>
<evidence type="ECO:0000313" key="4">
    <source>
        <dbReference type="EMBL" id="CUH83241.1"/>
    </source>
</evidence>
<proteinExistence type="predicted"/>
<feature type="binding site" evidence="2">
    <location>
        <position position="110"/>
    </location>
    <ligand>
        <name>Mn(2+)</name>
        <dbReference type="ChEBI" id="CHEBI:29035"/>
        <label>2</label>
    </ligand>
</feature>
<dbReference type="GO" id="GO:0019877">
    <property type="term" value="P:diaminopimelate biosynthetic process"/>
    <property type="evidence" value="ECO:0007669"/>
    <property type="project" value="UniProtKB-ARBA"/>
</dbReference>
<dbReference type="Gene3D" id="3.30.70.360">
    <property type="match status" value="1"/>
</dbReference>
<keyword evidence="5" id="KW-1185">Reference proteome</keyword>
<feature type="domain" description="Peptidase M20 dimerisation" evidence="3">
    <location>
        <begin position="194"/>
        <end position="289"/>
    </location>
</feature>
<dbReference type="OrthoDB" id="9777385at2"/>
<dbReference type="PANTHER" id="PTHR11014">
    <property type="entry name" value="PEPTIDASE M20 FAMILY MEMBER"/>
    <property type="match status" value="1"/>
</dbReference>
<dbReference type="SUPFAM" id="SSF55031">
    <property type="entry name" value="Bacterial exopeptidase dimerisation domain"/>
    <property type="match status" value="1"/>
</dbReference>
<dbReference type="Gene3D" id="3.40.630.10">
    <property type="entry name" value="Zn peptidases"/>
    <property type="match status" value="1"/>
</dbReference>
<dbReference type="InterPro" id="IPR036264">
    <property type="entry name" value="Bact_exopeptidase_dim_dom"/>
</dbReference>
<feature type="binding site" evidence="2">
    <location>
        <position position="112"/>
    </location>
    <ligand>
        <name>Mn(2+)</name>
        <dbReference type="ChEBI" id="CHEBI:29035"/>
        <label>2</label>
    </ligand>
</feature>
<organism evidence="4 5">
    <name type="scientific">Thalassovita mediterranea</name>
    <dbReference type="NCBI Taxonomy" id="340021"/>
    <lineage>
        <taxon>Bacteria</taxon>
        <taxon>Pseudomonadati</taxon>
        <taxon>Pseudomonadota</taxon>
        <taxon>Alphaproteobacteria</taxon>
        <taxon>Rhodobacterales</taxon>
        <taxon>Roseobacteraceae</taxon>
        <taxon>Thalassovita</taxon>
    </lineage>
</organism>
<evidence type="ECO:0000259" key="3">
    <source>
        <dbReference type="Pfam" id="PF07687"/>
    </source>
</evidence>
<dbReference type="RefSeq" id="WP_058317391.1">
    <property type="nucleotide sequence ID" value="NZ_CYSF01000002.1"/>
</dbReference>
<dbReference type="GO" id="GO:0050118">
    <property type="term" value="F:N-acetyldiaminopimelate deacetylase activity"/>
    <property type="evidence" value="ECO:0007669"/>
    <property type="project" value="UniProtKB-ARBA"/>
</dbReference>
<feature type="binding site" evidence="2">
    <location>
        <position position="145"/>
    </location>
    <ligand>
        <name>Mn(2+)</name>
        <dbReference type="ChEBI" id="CHEBI:29035"/>
        <label>2</label>
    </ligand>
</feature>
<dbReference type="GO" id="GO:0046872">
    <property type="term" value="F:metal ion binding"/>
    <property type="evidence" value="ECO:0007669"/>
    <property type="project" value="UniProtKB-KW"/>
</dbReference>
<dbReference type="PANTHER" id="PTHR11014:SF63">
    <property type="entry name" value="METALLOPEPTIDASE, PUTATIVE (AFU_ORTHOLOGUE AFUA_6G09600)-RELATED"/>
    <property type="match status" value="1"/>
</dbReference>
<reference evidence="4 5" key="1">
    <citation type="submission" date="2015-09" db="EMBL/GenBank/DDBJ databases">
        <authorList>
            <consortium name="Swine Surveillance"/>
        </authorList>
    </citation>
    <scope>NUCLEOTIDE SEQUENCE [LARGE SCALE GENOMIC DNA]</scope>
    <source>
        <strain evidence="4 5">CECT 8383</strain>
    </source>
</reference>
<dbReference type="InterPro" id="IPR011650">
    <property type="entry name" value="Peptidase_M20_dimer"/>
</dbReference>
<dbReference type="PIRSF" id="PIRSF005962">
    <property type="entry name" value="Pept_M20D_amidohydro"/>
    <property type="match status" value="1"/>
</dbReference>
<dbReference type="STRING" id="340021.TM5383_00426"/>
<dbReference type="InterPro" id="IPR002933">
    <property type="entry name" value="Peptidase_M20"/>
</dbReference>
<evidence type="ECO:0000256" key="2">
    <source>
        <dbReference type="PIRSR" id="PIRSR005962-1"/>
    </source>
</evidence>
<dbReference type="InterPro" id="IPR017439">
    <property type="entry name" value="Amidohydrolase"/>
</dbReference>
<sequence length="394" mass="42045">MPVINRIAAYAEEMTAWRRHLHENPELGFDCFETAAFVEGKLREFGITEIHTGIAKTGIVALIRGKGAAEGVHVDNGPVIGLRADMDALPMDEETGLPYASKVAGKMHACGHDGHTTMLLGAAKYLNETKNFTGTVALIFQPAEEDGGGGGVMVDEGAMDRFGIQQVYGIHNAPGEPLGEFQTTPGPIMAAVDTFHINITGVGGHGAHPDETKDPVVAAVGIVQAIQTISSRNHYALNDLVISVTQIHTGSAENIIPETAYINGTVRTFDKRVQAMVMQRMQEICDGMGPAYGVEAKLDYEIWYPATVNTADNTAFAADVAREVVGANNVVDDISRGMGAEDFSYMLEARPGAYLFLGAGEGAAVHNTKYDFNDEISPIGASFFARLVETAQSA</sequence>
<gene>
    <name evidence="4" type="primary">yxeP_1</name>
    <name evidence="4" type="ORF">TM5383_00426</name>
</gene>
<protein>
    <submittedName>
        <fullName evidence="4">Putative hydrolase YxeP</fullName>
        <ecNumber evidence="4">3.-.-.-</ecNumber>
    </submittedName>
</protein>
<dbReference type="NCBIfam" id="TIGR01891">
    <property type="entry name" value="amidohydrolases"/>
    <property type="match status" value="1"/>
</dbReference>
<feature type="binding site" evidence="2">
    <location>
        <position position="366"/>
    </location>
    <ligand>
        <name>Mn(2+)</name>
        <dbReference type="ChEBI" id="CHEBI:29035"/>
        <label>2</label>
    </ligand>
</feature>
<accession>A0A0P1GM52</accession>
<dbReference type="FunFam" id="3.30.70.360:FF:000001">
    <property type="entry name" value="N-acetyldiaminopimelate deacetylase"/>
    <property type="match status" value="1"/>
</dbReference>
<keyword evidence="2" id="KW-0479">Metal-binding</keyword>
<dbReference type="CDD" id="cd05666">
    <property type="entry name" value="M20_Acy1-like"/>
    <property type="match status" value="1"/>
</dbReference>
<dbReference type="Proteomes" id="UP000051681">
    <property type="component" value="Unassembled WGS sequence"/>
</dbReference>
<name>A0A0P1GM52_9RHOB</name>
<keyword evidence="1 4" id="KW-0378">Hydrolase</keyword>
<dbReference type="Pfam" id="PF01546">
    <property type="entry name" value="Peptidase_M20"/>
    <property type="match status" value="1"/>
</dbReference>
<dbReference type="EC" id="3.-.-.-" evidence="4"/>